<sequence>MSKTKNGMRIITIFAVLMMLISVMPISAMAVSDNAASNNANGQSNKMYSVNGASAKATDDDSNDDSADTSKLYDRERIRDQEMINATENATRTRAEIAKMNSGNAAGNYQAAKSNFANIKSQNPNLNTEEAINATKEYLISSIDYMLTFLDEEEDADYIAKLEEERQKVEDASTRQELADSAKNIRTIWNDVRKDRVVSNGKVIDNKVGAVIQTSKNMANRLENEIVRMEQNGQDVTGLQNMLGEYNQLIASAEKNREHARNSYMYGEGTDAENIREANQYFTEAGKDITEANALLRNMFGVIKQQREGLITLSGTGNLTANGNGTVVLSGNITIDATAEDVNIIIKDLADDATINTDGATYNESNIDAGNSTDNNRAFVFIGLSGNVHIEGSRLTVMIKGTGINLEAEGTGSVVLAGEGTYIADGTNGQWANRISDDNDVEDNSENPDDNIEAETENGQEDGVNDSIADNEDSGNGVEDNDSAETEPAENEQDSENNSTDENGAEN</sequence>
<feature type="coiled-coil region" evidence="1">
    <location>
        <begin position="212"/>
        <end position="263"/>
    </location>
</feature>
<keyword evidence="4" id="KW-1185">Reference proteome</keyword>
<gene>
    <name evidence="3" type="ORF">SAMN04488589_0179</name>
</gene>
<protein>
    <submittedName>
        <fullName evidence="3">Uncharacterized protein</fullName>
    </submittedName>
</protein>
<feature type="compositionally biased region" description="Acidic residues" evidence="2">
    <location>
        <begin position="438"/>
        <end position="495"/>
    </location>
</feature>
<accession>A0A7Z7FBG5</accession>
<evidence type="ECO:0000256" key="2">
    <source>
        <dbReference type="SAM" id="MobiDB-lite"/>
    </source>
</evidence>
<name>A0A7Z7FBG5_9EURY</name>
<dbReference type="EMBL" id="FNCA01000001">
    <property type="protein sequence ID" value="SDF26771.1"/>
    <property type="molecule type" value="Genomic_DNA"/>
</dbReference>
<evidence type="ECO:0000256" key="1">
    <source>
        <dbReference type="SAM" id="Coils"/>
    </source>
</evidence>
<comment type="caution">
    <text evidence="3">The sequence shown here is derived from an EMBL/GenBank/DDBJ whole genome shotgun (WGS) entry which is preliminary data.</text>
</comment>
<dbReference type="AlphaFoldDB" id="A0A7Z7FBG5"/>
<proteinExistence type="predicted"/>
<evidence type="ECO:0000313" key="4">
    <source>
        <dbReference type="Proteomes" id="UP000199259"/>
    </source>
</evidence>
<keyword evidence="1" id="KW-0175">Coiled coil</keyword>
<evidence type="ECO:0000313" key="3">
    <source>
        <dbReference type="EMBL" id="SDF26771.1"/>
    </source>
</evidence>
<dbReference type="Proteomes" id="UP000199259">
    <property type="component" value="Unassembled WGS sequence"/>
</dbReference>
<dbReference type="RefSeq" id="WP_091707879.1">
    <property type="nucleotide sequence ID" value="NZ_FNCA01000001.1"/>
</dbReference>
<dbReference type="OrthoDB" id="137788at2157"/>
<feature type="compositionally biased region" description="Polar residues" evidence="2">
    <location>
        <begin position="496"/>
        <end position="507"/>
    </location>
</feature>
<organism evidence="3 4">
    <name type="scientific">Methanolobus vulcani</name>
    <dbReference type="NCBI Taxonomy" id="38026"/>
    <lineage>
        <taxon>Archaea</taxon>
        <taxon>Methanobacteriati</taxon>
        <taxon>Methanobacteriota</taxon>
        <taxon>Stenosarchaea group</taxon>
        <taxon>Methanomicrobia</taxon>
        <taxon>Methanosarcinales</taxon>
        <taxon>Methanosarcinaceae</taxon>
        <taxon>Methanolobus</taxon>
    </lineage>
</organism>
<reference evidence="3 4" key="1">
    <citation type="submission" date="2016-10" db="EMBL/GenBank/DDBJ databases">
        <authorList>
            <person name="Varghese N."/>
            <person name="Submissions S."/>
        </authorList>
    </citation>
    <scope>NUCLEOTIDE SEQUENCE [LARGE SCALE GENOMIC DNA]</scope>
    <source>
        <strain evidence="3 4">PL 12/M</strain>
    </source>
</reference>
<feature type="region of interest" description="Disordered" evidence="2">
    <location>
        <begin position="425"/>
        <end position="507"/>
    </location>
</feature>